<comment type="caution">
    <text evidence="2">The sequence shown here is derived from an EMBL/GenBank/DDBJ whole genome shotgun (WGS) entry which is preliminary data.</text>
</comment>
<dbReference type="PRINTS" id="PR00420">
    <property type="entry name" value="RNGMNOXGNASE"/>
</dbReference>
<dbReference type="STRING" id="1890364.A0A2P6NEX1"/>
<dbReference type="InParanoid" id="A0A2P6NEX1"/>
<dbReference type="PANTHER" id="PTHR47469">
    <property type="entry name" value="MONOOXYGENASE-LIKE"/>
    <property type="match status" value="1"/>
</dbReference>
<dbReference type="SUPFAM" id="SSF54593">
    <property type="entry name" value="Glyoxalase/Bleomycin resistance protein/Dihydroxybiphenyl dioxygenase"/>
    <property type="match status" value="1"/>
</dbReference>
<protein>
    <recommendedName>
        <fullName evidence="1">VOC domain-containing protein</fullName>
    </recommendedName>
</protein>
<name>A0A2P6NEX1_9EUKA</name>
<dbReference type="InterPro" id="IPR053212">
    <property type="entry name" value="DHP_3-monooxygenase"/>
</dbReference>
<dbReference type="InterPro" id="IPR004360">
    <property type="entry name" value="Glyas_Fos-R_dOase_dom"/>
</dbReference>
<feature type="domain" description="VOC" evidence="1">
    <location>
        <begin position="11"/>
        <end position="162"/>
    </location>
</feature>
<evidence type="ECO:0000259" key="1">
    <source>
        <dbReference type="PROSITE" id="PS51819"/>
    </source>
</evidence>
<accession>A0A2P6NEX1</accession>
<dbReference type="PANTHER" id="PTHR47469:SF2">
    <property type="entry name" value="OS06G0597600 PROTEIN"/>
    <property type="match status" value="1"/>
</dbReference>
<dbReference type="InterPro" id="IPR029068">
    <property type="entry name" value="Glyas_Bleomycin-R_OHBP_Dase"/>
</dbReference>
<dbReference type="InterPro" id="IPR002938">
    <property type="entry name" value="FAD-bd"/>
</dbReference>
<dbReference type="OrthoDB" id="2102672at2759"/>
<keyword evidence="3" id="KW-1185">Reference proteome</keyword>
<evidence type="ECO:0000313" key="2">
    <source>
        <dbReference type="EMBL" id="PRP82506.1"/>
    </source>
</evidence>
<dbReference type="Gene3D" id="3.10.180.10">
    <property type="entry name" value="2,3-Dihydroxybiphenyl 1,2-Dioxygenase, domain 1"/>
    <property type="match status" value="1"/>
</dbReference>
<sequence>MTEHRSLPLHSLNHVSRETRDVDRLRDFYITVLGFRPAVRPNFSFKGHWLLLPHGYYLEDETWHLTKEGRPPGGALLMHIIQKDEQENLPEGPINTDSSYPDRPKAILRGHHLAFRTERMDDVEKILTERGIQFGKSIVPNTSVRQFFFFDPDTEMSKGPIRSLCPLKEIPTLSVGIIGGSLTGLTAALSLERLGVDCRVYERARESKRRGGGGIGVQDVTREDVDEALLPMRVQEEIDRNGRMIRQIPVPMWSAYWQDIDDLLLRNVKEDKVEYMHELIGLNQLENGKVELEFKSGEKREHDAVLACDGGASLVRDLMFPEHLMRFSGYVAWRGTVKTGSLSQSIMRHFCSEFSRNTLSFKISGRQHAVIYYLPPGDIINWIVYLPESEEKYVHRKEAASGMTKDATDEEIQQFLSQVKEVFSQSSLPDIIQSTDKPYKNMIYDSEPLPHLHKGKVLLMGDAAHYSTPHLVKGSNMAIQDGYWISEILERLLSHPHLSREEGLIERWFRIFEERRKRTTEDTVKLGKTRQGLMKEQKEDWDLNCTAKEFTDMAGDERANEE</sequence>
<dbReference type="SUPFAM" id="SSF51905">
    <property type="entry name" value="FAD/NAD(P)-binding domain"/>
    <property type="match status" value="1"/>
</dbReference>
<dbReference type="AlphaFoldDB" id="A0A2P6NEX1"/>
<organism evidence="2 3">
    <name type="scientific">Planoprotostelium fungivorum</name>
    <dbReference type="NCBI Taxonomy" id="1890364"/>
    <lineage>
        <taxon>Eukaryota</taxon>
        <taxon>Amoebozoa</taxon>
        <taxon>Evosea</taxon>
        <taxon>Variosea</taxon>
        <taxon>Cavosteliida</taxon>
        <taxon>Cavosteliaceae</taxon>
        <taxon>Planoprotostelium</taxon>
    </lineage>
</organism>
<proteinExistence type="predicted"/>
<evidence type="ECO:0000313" key="3">
    <source>
        <dbReference type="Proteomes" id="UP000241769"/>
    </source>
</evidence>
<dbReference type="Pfam" id="PF01494">
    <property type="entry name" value="FAD_binding_3"/>
    <property type="match status" value="1"/>
</dbReference>
<dbReference type="Proteomes" id="UP000241769">
    <property type="component" value="Unassembled WGS sequence"/>
</dbReference>
<gene>
    <name evidence="2" type="ORF">PROFUN_10076</name>
</gene>
<dbReference type="InterPro" id="IPR037523">
    <property type="entry name" value="VOC_core"/>
</dbReference>
<reference evidence="2 3" key="1">
    <citation type="journal article" date="2018" name="Genome Biol. Evol.">
        <title>Multiple Roots of Fruiting Body Formation in Amoebozoa.</title>
        <authorList>
            <person name="Hillmann F."/>
            <person name="Forbes G."/>
            <person name="Novohradska S."/>
            <person name="Ferling I."/>
            <person name="Riege K."/>
            <person name="Groth M."/>
            <person name="Westermann M."/>
            <person name="Marz M."/>
            <person name="Spaller T."/>
            <person name="Winckler T."/>
            <person name="Schaap P."/>
            <person name="Glockner G."/>
        </authorList>
    </citation>
    <scope>NUCLEOTIDE SEQUENCE [LARGE SCALE GENOMIC DNA]</scope>
    <source>
        <strain evidence="2 3">Jena</strain>
    </source>
</reference>
<dbReference type="GO" id="GO:0071949">
    <property type="term" value="F:FAD binding"/>
    <property type="evidence" value="ECO:0007669"/>
    <property type="project" value="InterPro"/>
</dbReference>
<dbReference type="SUPFAM" id="SSF54373">
    <property type="entry name" value="FAD-linked reductases, C-terminal domain"/>
    <property type="match status" value="1"/>
</dbReference>
<dbReference type="Pfam" id="PF00903">
    <property type="entry name" value="Glyoxalase"/>
    <property type="match status" value="1"/>
</dbReference>
<dbReference type="PROSITE" id="PS51819">
    <property type="entry name" value="VOC"/>
    <property type="match status" value="1"/>
</dbReference>
<dbReference type="EMBL" id="MDYQ01000101">
    <property type="protein sequence ID" value="PRP82506.1"/>
    <property type="molecule type" value="Genomic_DNA"/>
</dbReference>
<dbReference type="InterPro" id="IPR036188">
    <property type="entry name" value="FAD/NAD-bd_sf"/>
</dbReference>
<dbReference type="Gene3D" id="3.50.50.60">
    <property type="entry name" value="FAD/NAD(P)-binding domain"/>
    <property type="match status" value="1"/>
</dbReference>